<keyword evidence="3" id="KW-0862">Zinc</keyword>
<dbReference type="Proteomes" id="UP000001745">
    <property type="component" value="Unassembled WGS sequence"/>
</dbReference>
<dbReference type="eggNOG" id="KOG0385">
    <property type="taxonomic scope" value="Eukaryota"/>
</dbReference>
<dbReference type="OMA" id="HIEYITC"/>
<feature type="compositionally biased region" description="Basic residues" evidence="4">
    <location>
        <begin position="295"/>
        <end position="305"/>
    </location>
</feature>
<sequence length="305" mass="35267">MESDSVFIQKLIRDSQKAVAMTSFDPNDLLAMPWKDVLDLCKKTSDDEEDVHSSSLPPTPRSPTFDQDEKIWLSQIERVQTTLFDGKVFSRHRAQPKTEVLTDLALYERRINKNRRVYDKTIHYYVSKESTLCKYGEAVPTITDSNSLKGKESSKVEFKHLKFCVVCGRTRKLDECLYCPRSYHEKCVNRQKDSTQKKYNPFNNDICPYHWCTKCGMTASNAGGLLLSCNSCPRSFCIDCIDLDEMESIEGELPEFLDLGYESPRHIEYITCGDCMKKARKEPRKREVTSTGGRVLRKRVRRHTD</sequence>
<feature type="domain" description="Zinc finger PHD-type" evidence="5">
    <location>
        <begin position="163"/>
        <end position="210"/>
    </location>
</feature>
<proteinExistence type="predicted"/>
<dbReference type="InterPro" id="IPR001965">
    <property type="entry name" value="Znf_PHD"/>
</dbReference>
<organism evidence="6 7">
    <name type="scientific">Talaromyces stipitatus (strain ATCC 10500 / CBS 375.48 / QM 6759 / NRRL 1006)</name>
    <name type="common">Penicillium stipitatum</name>
    <dbReference type="NCBI Taxonomy" id="441959"/>
    <lineage>
        <taxon>Eukaryota</taxon>
        <taxon>Fungi</taxon>
        <taxon>Dikarya</taxon>
        <taxon>Ascomycota</taxon>
        <taxon>Pezizomycotina</taxon>
        <taxon>Eurotiomycetes</taxon>
        <taxon>Eurotiomycetidae</taxon>
        <taxon>Eurotiales</taxon>
        <taxon>Trichocomaceae</taxon>
        <taxon>Talaromyces</taxon>
        <taxon>Talaromyces sect. Talaromyces</taxon>
    </lineage>
</organism>
<evidence type="ECO:0000256" key="4">
    <source>
        <dbReference type="SAM" id="MobiDB-lite"/>
    </source>
</evidence>
<evidence type="ECO:0000256" key="1">
    <source>
        <dbReference type="ARBA" id="ARBA00022723"/>
    </source>
</evidence>
<dbReference type="HOGENOM" id="CLU_912695_0_0_1"/>
<keyword evidence="1" id="KW-0479">Metal-binding</keyword>
<dbReference type="OrthoDB" id="448448at2759"/>
<evidence type="ECO:0000259" key="5">
    <source>
        <dbReference type="SMART" id="SM00249"/>
    </source>
</evidence>
<dbReference type="InterPro" id="IPR011011">
    <property type="entry name" value="Znf_FYVE_PHD"/>
</dbReference>
<gene>
    <name evidence="6" type="ORF">TSTA_064500</name>
</gene>
<evidence type="ECO:0000256" key="3">
    <source>
        <dbReference type="ARBA" id="ARBA00022833"/>
    </source>
</evidence>
<name>B8LSY7_TALSN</name>
<dbReference type="InParanoid" id="B8LSY7"/>
<dbReference type="SUPFAM" id="SSF57903">
    <property type="entry name" value="FYVE/PHD zinc finger"/>
    <property type="match status" value="1"/>
</dbReference>
<dbReference type="Gene3D" id="3.30.40.10">
    <property type="entry name" value="Zinc/RING finger domain, C3HC4 (zinc finger)"/>
    <property type="match status" value="1"/>
</dbReference>
<reference evidence="7" key="1">
    <citation type="journal article" date="2015" name="Genome Announc.">
        <title>Genome sequence of the AIDS-associated pathogen Penicillium marneffei (ATCC18224) and its near taxonomic relative Talaromyces stipitatus (ATCC10500).</title>
        <authorList>
            <person name="Nierman W.C."/>
            <person name="Fedorova-Abrams N.D."/>
            <person name="Andrianopoulos A."/>
        </authorList>
    </citation>
    <scope>NUCLEOTIDE SEQUENCE [LARGE SCALE GENOMIC DNA]</scope>
    <source>
        <strain evidence="7">ATCC 10500 / CBS 375.48 / QM 6759 / NRRL 1006</strain>
    </source>
</reference>
<dbReference type="VEuPathDB" id="FungiDB:TSTA_064500"/>
<dbReference type="InterPro" id="IPR013083">
    <property type="entry name" value="Znf_RING/FYVE/PHD"/>
</dbReference>
<dbReference type="PhylomeDB" id="B8LSY7"/>
<evidence type="ECO:0000313" key="6">
    <source>
        <dbReference type="EMBL" id="EED22983.1"/>
    </source>
</evidence>
<dbReference type="RefSeq" id="XP_002340370.1">
    <property type="nucleotide sequence ID" value="XM_002340329.1"/>
</dbReference>
<dbReference type="GO" id="GO:0008270">
    <property type="term" value="F:zinc ion binding"/>
    <property type="evidence" value="ECO:0007669"/>
    <property type="project" value="UniProtKB-KW"/>
</dbReference>
<dbReference type="AlphaFoldDB" id="B8LSY7"/>
<feature type="domain" description="Zinc finger PHD-type" evidence="5">
    <location>
        <begin position="211"/>
        <end position="276"/>
    </location>
</feature>
<protein>
    <recommendedName>
        <fullName evidence="5">Zinc finger PHD-type domain-containing protein</fullName>
    </recommendedName>
</protein>
<evidence type="ECO:0000313" key="7">
    <source>
        <dbReference type="Proteomes" id="UP000001745"/>
    </source>
</evidence>
<feature type="region of interest" description="Disordered" evidence="4">
    <location>
        <begin position="283"/>
        <end position="305"/>
    </location>
</feature>
<keyword evidence="7" id="KW-1185">Reference proteome</keyword>
<dbReference type="EMBL" id="EQ962652">
    <property type="protein sequence ID" value="EED22983.1"/>
    <property type="molecule type" value="Genomic_DNA"/>
</dbReference>
<dbReference type="GeneID" id="8100217"/>
<keyword evidence="2" id="KW-0863">Zinc-finger</keyword>
<evidence type="ECO:0000256" key="2">
    <source>
        <dbReference type="ARBA" id="ARBA00022771"/>
    </source>
</evidence>
<dbReference type="SMART" id="SM00249">
    <property type="entry name" value="PHD"/>
    <property type="match status" value="2"/>
</dbReference>
<accession>B8LSY7</accession>
<dbReference type="STRING" id="441959.B8LSY7"/>